<gene>
    <name evidence="2" type="ORF">GBAR_LOCUS14316</name>
</gene>
<name>A0AA35WKC5_GEOBA</name>
<dbReference type="GO" id="GO:0016616">
    <property type="term" value="F:oxidoreductase activity, acting on the CH-OH group of donors, NAD or NADP as acceptor"/>
    <property type="evidence" value="ECO:0007669"/>
    <property type="project" value="InterPro"/>
</dbReference>
<organism evidence="2 3">
    <name type="scientific">Geodia barretti</name>
    <name type="common">Barrett's horny sponge</name>
    <dbReference type="NCBI Taxonomy" id="519541"/>
    <lineage>
        <taxon>Eukaryota</taxon>
        <taxon>Metazoa</taxon>
        <taxon>Porifera</taxon>
        <taxon>Demospongiae</taxon>
        <taxon>Heteroscleromorpha</taxon>
        <taxon>Tetractinellida</taxon>
        <taxon>Astrophorina</taxon>
        <taxon>Geodiidae</taxon>
        <taxon>Geodia</taxon>
    </lineage>
</organism>
<keyword evidence="3" id="KW-1185">Reference proteome</keyword>
<protein>
    <recommendedName>
        <fullName evidence="1">3-beta hydroxysteroid dehydrogenase/isomerase domain-containing protein</fullName>
    </recommendedName>
</protein>
<evidence type="ECO:0000259" key="1">
    <source>
        <dbReference type="Pfam" id="PF01073"/>
    </source>
</evidence>
<dbReference type="InterPro" id="IPR002225">
    <property type="entry name" value="3Beta_OHSteriod_DH/Estase"/>
</dbReference>
<reference evidence="2" key="1">
    <citation type="submission" date="2023-03" db="EMBL/GenBank/DDBJ databases">
        <authorList>
            <person name="Steffen K."/>
            <person name="Cardenas P."/>
        </authorList>
    </citation>
    <scope>NUCLEOTIDE SEQUENCE</scope>
</reference>
<evidence type="ECO:0000313" key="2">
    <source>
        <dbReference type="EMBL" id="CAI8024653.1"/>
    </source>
</evidence>
<accession>A0AA35WKC5</accession>
<sequence>MWSSSTGVHEYLQRGVWWSGDCGRQGRRLALLSPRQTCGSLLSNQGHCRASCAGCKRLSSARPVRKEWGNCEDERLKTCALRCAGIYGEGEQRHLPRIVVWLSLAYQRDNISLRLWLLNCRAILRGDCFSLRMAPRTVWWSFCTETTLFRRTLKLLAPSRNTTRQLLEKHTLSLMENLSTISSSFDLCVKVLVIGILSCIFHSPLSFTQRLSLR</sequence>
<dbReference type="GO" id="GO:0006694">
    <property type="term" value="P:steroid biosynthetic process"/>
    <property type="evidence" value="ECO:0007669"/>
    <property type="project" value="InterPro"/>
</dbReference>
<comment type="caution">
    <text evidence="2">The sequence shown here is derived from an EMBL/GenBank/DDBJ whole genome shotgun (WGS) entry which is preliminary data.</text>
</comment>
<feature type="domain" description="3-beta hydroxysteroid dehydrogenase/isomerase" evidence="1">
    <location>
        <begin position="74"/>
        <end position="101"/>
    </location>
</feature>
<dbReference type="Pfam" id="PF01073">
    <property type="entry name" value="3Beta_HSD"/>
    <property type="match status" value="1"/>
</dbReference>
<dbReference type="EMBL" id="CASHTH010002090">
    <property type="protein sequence ID" value="CAI8024653.1"/>
    <property type="molecule type" value="Genomic_DNA"/>
</dbReference>
<proteinExistence type="predicted"/>
<evidence type="ECO:0000313" key="3">
    <source>
        <dbReference type="Proteomes" id="UP001174909"/>
    </source>
</evidence>
<dbReference type="AlphaFoldDB" id="A0AA35WKC5"/>
<dbReference type="Proteomes" id="UP001174909">
    <property type="component" value="Unassembled WGS sequence"/>
</dbReference>